<keyword evidence="1" id="KW-0808">Transferase</keyword>
<name>A0A1F6D4C4_HANXR</name>
<keyword evidence="2" id="KW-0012">Acyltransferase</keyword>
<reference evidence="5 6" key="1">
    <citation type="journal article" date="2016" name="Nat. Commun.">
        <title>Thousands of microbial genomes shed light on interconnected biogeochemical processes in an aquifer system.</title>
        <authorList>
            <person name="Anantharaman K."/>
            <person name="Brown C.T."/>
            <person name="Hug L.A."/>
            <person name="Sharon I."/>
            <person name="Castelle C.J."/>
            <person name="Probst A.J."/>
            <person name="Thomas B.C."/>
            <person name="Singh A."/>
            <person name="Wilkins M.J."/>
            <person name="Karaoz U."/>
            <person name="Brodie E.L."/>
            <person name="Williams K.H."/>
            <person name="Hubbard S.S."/>
            <person name="Banfield J.F."/>
        </authorList>
    </citation>
    <scope>NUCLEOTIDE SEQUENCE [LARGE SCALE GENOMIC DNA]</scope>
    <source>
        <strain evidence="6">RIFCSPLOWO2_12_FULL_64_10</strain>
    </source>
</reference>
<dbReference type="InterPro" id="IPR002123">
    <property type="entry name" value="Plipid/glycerol_acylTrfase"/>
</dbReference>
<dbReference type="GO" id="GO:0003841">
    <property type="term" value="F:1-acylglycerol-3-phosphate O-acyltransferase activity"/>
    <property type="evidence" value="ECO:0007669"/>
    <property type="project" value="TreeGrafter"/>
</dbReference>
<dbReference type="Proteomes" id="UP000178606">
    <property type="component" value="Unassembled WGS sequence"/>
</dbReference>
<dbReference type="CDD" id="cd07989">
    <property type="entry name" value="LPLAT_AGPAT-like"/>
    <property type="match status" value="1"/>
</dbReference>
<protein>
    <recommendedName>
        <fullName evidence="4">Phospholipid/glycerol acyltransferase domain-containing protein</fullName>
    </recommendedName>
</protein>
<dbReference type="Pfam" id="PF01553">
    <property type="entry name" value="Acyltransferase"/>
    <property type="match status" value="1"/>
</dbReference>
<feature type="region of interest" description="Disordered" evidence="3">
    <location>
        <begin position="196"/>
        <end position="215"/>
    </location>
</feature>
<dbReference type="GO" id="GO:0006654">
    <property type="term" value="P:phosphatidic acid biosynthetic process"/>
    <property type="evidence" value="ECO:0007669"/>
    <property type="project" value="TreeGrafter"/>
</dbReference>
<proteinExistence type="predicted"/>
<feature type="compositionally biased region" description="Basic and acidic residues" evidence="3">
    <location>
        <begin position="196"/>
        <end position="206"/>
    </location>
</feature>
<dbReference type="SUPFAM" id="SSF69593">
    <property type="entry name" value="Glycerol-3-phosphate (1)-acyltransferase"/>
    <property type="match status" value="1"/>
</dbReference>
<evidence type="ECO:0000256" key="2">
    <source>
        <dbReference type="ARBA" id="ARBA00023315"/>
    </source>
</evidence>
<evidence type="ECO:0000313" key="5">
    <source>
        <dbReference type="EMBL" id="OGG56225.1"/>
    </source>
</evidence>
<dbReference type="SMART" id="SM00563">
    <property type="entry name" value="PlsC"/>
    <property type="match status" value="1"/>
</dbReference>
<evidence type="ECO:0000256" key="3">
    <source>
        <dbReference type="SAM" id="MobiDB-lite"/>
    </source>
</evidence>
<evidence type="ECO:0000313" key="6">
    <source>
        <dbReference type="Proteomes" id="UP000178606"/>
    </source>
</evidence>
<feature type="domain" description="Phospholipid/glycerol acyltransferase" evidence="4">
    <location>
        <begin position="34"/>
        <end position="146"/>
    </location>
</feature>
<dbReference type="AlphaFoldDB" id="A0A1F6D4C4"/>
<dbReference type="PANTHER" id="PTHR10434">
    <property type="entry name" value="1-ACYL-SN-GLYCEROL-3-PHOSPHATE ACYLTRANSFERASE"/>
    <property type="match status" value="1"/>
</dbReference>
<evidence type="ECO:0000259" key="4">
    <source>
        <dbReference type="SMART" id="SM00563"/>
    </source>
</evidence>
<evidence type="ECO:0000256" key="1">
    <source>
        <dbReference type="ARBA" id="ARBA00022679"/>
    </source>
</evidence>
<sequence length="215" mass="24126">MFYRVCWWIALFLTRVFFRLKVIGAERIPASGGVVLASNHCCYADPVFIGVSTRRVLHFLAKREAFDWLLFGPLIRRLNALPITRGMADLRALSSVEEALRRGGAVLMFPEGTRRKDGRLGPARSGVGFVAARMRAPVVPVYISGTARVFRSLLRRQRVVVHFGPPLRIEGFILPEGHKETYKRITDEVMKRIAEIKEGETADGKRQTAPSPPPS</sequence>
<dbReference type="EMBL" id="MFKF01000040">
    <property type="protein sequence ID" value="OGG56225.1"/>
    <property type="molecule type" value="Genomic_DNA"/>
</dbReference>
<gene>
    <name evidence="5" type="ORF">A3F84_10165</name>
</gene>
<comment type="caution">
    <text evidence="5">The sequence shown here is derived from an EMBL/GenBank/DDBJ whole genome shotgun (WGS) entry which is preliminary data.</text>
</comment>
<organism evidence="5 6">
    <name type="scientific">Handelsmanbacteria sp. (strain RIFCSPLOWO2_12_FULL_64_10)</name>
    <dbReference type="NCBI Taxonomy" id="1817868"/>
    <lineage>
        <taxon>Bacteria</taxon>
        <taxon>Candidatus Handelsmaniibacteriota</taxon>
    </lineage>
</organism>
<accession>A0A1F6D4C4</accession>
<dbReference type="PANTHER" id="PTHR10434:SF11">
    <property type="entry name" value="1-ACYL-SN-GLYCEROL-3-PHOSPHATE ACYLTRANSFERASE"/>
    <property type="match status" value="1"/>
</dbReference>